<protein>
    <recommendedName>
        <fullName evidence="7">Protein kinase domain-containing protein</fullName>
    </recommendedName>
</protein>
<keyword evidence="2" id="KW-0732">Signal</keyword>
<sequence>MFTVSDVGYKVLRSIILERLTFIYILIRHDSKSSDLCHLSKLRTGDFSYNFLVGQIPSCLKYLQRSSFQGNCFQDKYWVLQRTPRSCSVTSSFYVLCNMPLVADSDGISIQHEVGHLRNGHSNKNQAIAKEKDKQFTDDYNKHPSPQQPEWLLILEVTTGFIILVFIITGIATAVRTCKLKNSEKIHWKKKMSWKGEMSISIDGDILKNVPRFIRAELEIACEDFSNIIGTSSHGMVYKGTMKDATEVAVISLCNLEDQWTNYLELSFHTKVADLARMDHENLPKLLGYCKETEPFSRMLVLGYASNGTLYEHIHYGDGSQLSWIRRMKIILGVARGLQYLHTELQPPFVLSEISSNAVYLTEDFSPKLVDFKSCKVIFSESKKSTGYITNGGSLPGHNSSREQQDMEIQANIFAFGVLLLEIISGRPPYCKERGCLITWATEYLQNPEEKVKLVDPGLKNVKSEDLTVICSVVSLCIEPDPTKRPSMQAITGMLEEKIELSAAALLKESPLAWAELALSS</sequence>
<dbReference type="GO" id="GO:0012505">
    <property type="term" value="C:endomembrane system"/>
    <property type="evidence" value="ECO:0007669"/>
    <property type="project" value="UniProtKB-SubCell"/>
</dbReference>
<dbReference type="InterPro" id="IPR000719">
    <property type="entry name" value="Prot_kinase_dom"/>
</dbReference>
<evidence type="ECO:0000256" key="6">
    <source>
        <dbReference type="SAM" id="Phobius"/>
    </source>
</evidence>
<evidence type="ECO:0000256" key="2">
    <source>
        <dbReference type="ARBA" id="ARBA00022729"/>
    </source>
</evidence>
<comment type="subcellular location">
    <subcellularLocation>
        <location evidence="5">Endomembrane system</location>
        <topology evidence="5">Single-pass type I membrane protein</topology>
    </subcellularLocation>
</comment>
<keyword evidence="1 6" id="KW-0812">Transmembrane</keyword>
<evidence type="ECO:0000313" key="8">
    <source>
        <dbReference type="EMBL" id="KAG6514624.1"/>
    </source>
</evidence>
<dbReference type="AlphaFoldDB" id="A0A8J5LDY0"/>
<dbReference type="GO" id="GO:0004672">
    <property type="term" value="F:protein kinase activity"/>
    <property type="evidence" value="ECO:0007669"/>
    <property type="project" value="InterPro"/>
</dbReference>
<reference evidence="8 9" key="1">
    <citation type="submission" date="2020-08" db="EMBL/GenBank/DDBJ databases">
        <title>Plant Genome Project.</title>
        <authorList>
            <person name="Zhang R.-G."/>
        </authorList>
    </citation>
    <scope>NUCLEOTIDE SEQUENCE [LARGE SCALE GENOMIC DNA]</scope>
    <source>
        <tissue evidence="8">Rhizome</tissue>
    </source>
</reference>
<dbReference type="PANTHER" id="PTHR46084">
    <property type="entry name" value="PROTEIN MALE DISCOVERER 2"/>
    <property type="match status" value="1"/>
</dbReference>
<keyword evidence="3 6" id="KW-1133">Transmembrane helix</keyword>
<feature type="domain" description="Protein kinase" evidence="7">
    <location>
        <begin position="223"/>
        <end position="499"/>
    </location>
</feature>
<evidence type="ECO:0000256" key="5">
    <source>
        <dbReference type="ARBA" id="ARBA00046288"/>
    </source>
</evidence>
<dbReference type="Gene3D" id="3.30.200.20">
    <property type="entry name" value="Phosphorylase Kinase, domain 1"/>
    <property type="match status" value="1"/>
</dbReference>
<dbReference type="PANTHER" id="PTHR46084:SF41">
    <property type="entry name" value="LRR RECEPTOR-LIKE SERINE_THREONINE-PROTEIN KINASE-RELATED"/>
    <property type="match status" value="1"/>
</dbReference>
<name>A0A8J5LDY0_ZINOF</name>
<dbReference type="PROSITE" id="PS50011">
    <property type="entry name" value="PROTEIN_KINASE_DOM"/>
    <property type="match status" value="1"/>
</dbReference>
<gene>
    <name evidence="8" type="ORF">ZIOFF_024992</name>
</gene>
<dbReference type="Gene3D" id="1.10.510.10">
    <property type="entry name" value="Transferase(Phosphotransferase) domain 1"/>
    <property type="match status" value="1"/>
</dbReference>
<keyword evidence="4 6" id="KW-0472">Membrane</keyword>
<dbReference type="Pfam" id="PF07714">
    <property type="entry name" value="PK_Tyr_Ser-Thr"/>
    <property type="match status" value="1"/>
</dbReference>
<evidence type="ECO:0000256" key="4">
    <source>
        <dbReference type="ARBA" id="ARBA00023136"/>
    </source>
</evidence>
<accession>A0A8J5LDY0</accession>
<proteinExistence type="predicted"/>
<evidence type="ECO:0000313" key="9">
    <source>
        <dbReference type="Proteomes" id="UP000734854"/>
    </source>
</evidence>
<dbReference type="EMBL" id="JACMSC010000007">
    <property type="protein sequence ID" value="KAG6514624.1"/>
    <property type="molecule type" value="Genomic_DNA"/>
</dbReference>
<feature type="transmembrane region" description="Helical" evidence="6">
    <location>
        <begin position="151"/>
        <end position="175"/>
    </location>
</feature>
<organism evidence="8 9">
    <name type="scientific">Zingiber officinale</name>
    <name type="common">Ginger</name>
    <name type="synonym">Amomum zingiber</name>
    <dbReference type="NCBI Taxonomy" id="94328"/>
    <lineage>
        <taxon>Eukaryota</taxon>
        <taxon>Viridiplantae</taxon>
        <taxon>Streptophyta</taxon>
        <taxon>Embryophyta</taxon>
        <taxon>Tracheophyta</taxon>
        <taxon>Spermatophyta</taxon>
        <taxon>Magnoliopsida</taxon>
        <taxon>Liliopsida</taxon>
        <taxon>Zingiberales</taxon>
        <taxon>Zingiberaceae</taxon>
        <taxon>Zingiber</taxon>
    </lineage>
</organism>
<comment type="caution">
    <text evidence="8">The sequence shown here is derived from an EMBL/GenBank/DDBJ whole genome shotgun (WGS) entry which is preliminary data.</text>
</comment>
<evidence type="ECO:0000256" key="3">
    <source>
        <dbReference type="ARBA" id="ARBA00022989"/>
    </source>
</evidence>
<keyword evidence="9" id="KW-1185">Reference proteome</keyword>
<dbReference type="Proteomes" id="UP000734854">
    <property type="component" value="Unassembled WGS sequence"/>
</dbReference>
<dbReference type="InterPro" id="IPR001245">
    <property type="entry name" value="Ser-Thr/Tyr_kinase_cat_dom"/>
</dbReference>
<dbReference type="GO" id="GO:0005524">
    <property type="term" value="F:ATP binding"/>
    <property type="evidence" value="ECO:0007669"/>
    <property type="project" value="InterPro"/>
</dbReference>
<dbReference type="InterPro" id="IPR011009">
    <property type="entry name" value="Kinase-like_dom_sf"/>
</dbReference>
<dbReference type="FunFam" id="3.30.200.20:FF:000489">
    <property type="entry name" value="Inactive receptor-like serine/threonine-protein kinase"/>
    <property type="match status" value="1"/>
</dbReference>
<dbReference type="SUPFAM" id="SSF56112">
    <property type="entry name" value="Protein kinase-like (PK-like)"/>
    <property type="match status" value="1"/>
</dbReference>
<evidence type="ECO:0000259" key="7">
    <source>
        <dbReference type="PROSITE" id="PS50011"/>
    </source>
</evidence>
<evidence type="ECO:0000256" key="1">
    <source>
        <dbReference type="ARBA" id="ARBA00022692"/>
    </source>
</evidence>